<feature type="domain" description="ABC transporter" evidence="2">
    <location>
        <begin position="130"/>
        <end position="348"/>
    </location>
</feature>
<evidence type="ECO:0000313" key="4">
    <source>
        <dbReference type="Proteomes" id="UP000677054"/>
    </source>
</evidence>
<dbReference type="PANTHER" id="PTHR43394:SF1">
    <property type="entry name" value="ATP-BINDING CASSETTE SUB-FAMILY B MEMBER 10, MITOCHONDRIAL"/>
    <property type="match status" value="1"/>
</dbReference>
<proteinExistence type="predicted"/>
<keyword evidence="1" id="KW-0812">Transmembrane</keyword>
<dbReference type="InterPro" id="IPR003439">
    <property type="entry name" value="ABC_transporter-like_ATP-bd"/>
</dbReference>
<dbReference type="Pfam" id="PF00005">
    <property type="entry name" value="ABC_tran"/>
    <property type="match status" value="1"/>
</dbReference>
<dbReference type="GO" id="GO:0005524">
    <property type="term" value="F:ATP binding"/>
    <property type="evidence" value="ECO:0007669"/>
    <property type="project" value="InterPro"/>
</dbReference>
<dbReference type="PROSITE" id="PS50893">
    <property type="entry name" value="ABC_TRANSPORTER_2"/>
    <property type="match status" value="1"/>
</dbReference>
<dbReference type="Proteomes" id="UP000677054">
    <property type="component" value="Unassembled WGS sequence"/>
</dbReference>
<dbReference type="GO" id="GO:0015421">
    <property type="term" value="F:ABC-type oligopeptide transporter activity"/>
    <property type="evidence" value="ECO:0007669"/>
    <property type="project" value="TreeGrafter"/>
</dbReference>
<dbReference type="InterPro" id="IPR039421">
    <property type="entry name" value="Type_1_exporter"/>
</dbReference>
<name>A0A7R9A8G7_9CRUS</name>
<evidence type="ECO:0000259" key="2">
    <source>
        <dbReference type="PROSITE" id="PS50893"/>
    </source>
</evidence>
<dbReference type="InterPro" id="IPR027417">
    <property type="entry name" value="P-loop_NTPase"/>
</dbReference>
<dbReference type="EMBL" id="CAJPEV010002299">
    <property type="protein sequence ID" value="CAG0896442.1"/>
    <property type="molecule type" value="Genomic_DNA"/>
</dbReference>
<evidence type="ECO:0000256" key="1">
    <source>
        <dbReference type="SAM" id="Phobius"/>
    </source>
</evidence>
<keyword evidence="1" id="KW-0472">Membrane</keyword>
<reference evidence="3" key="1">
    <citation type="submission" date="2020-11" db="EMBL/GenBank/DDBJ databases">
        <authorList>
            <person name="Tran Van P."/>
        </authorList>
    </citation>
    <scope>NUCLEOTIDE SEQUENCE</scope>
</reference>
<dbReference type="OrthoDB" id="6500128at2759"/>
<feature type="non-terminal residue" evidence="3">
    <location>
        <position position="348"/>
    </location>
</feature>
<dbReference type="Gene3D" id="3.40.50.300">
    <property type="entry name" value="P-loop containing nucleotide triphosphate hydrolases"/>
    <property type="match status" value="1"/>
</dbReference>
<dbReference type="AlphaFoldDB" id="A0A7R9A8G7"/>
<dbReference type="PANTHER" id="PTHR43394">
    <property type="entry name" value="ATP-DEPENDENT PERMEASE MDL1, MITOCHONDRIAL"/>
    <property type="match status" value="1"/>
</dbReference>
<evidence type="ECO:0000313" key="3">
    <source>
        <dbReference type="EMBL" id="CAD7249447.1"/>
    </source>
</evidence>
<dbReference type="EMBL" id="LR901816">
    <property type="protein sequence ID" value="CAD7249447.1"/>
    <property type="molecule type" value="Genomic_DNA"/>
</dbReference>
<protein>
    <recommendedName>
        <fullName evidence="2">ABC transporter domain-containing protein</fullName>
    </recommendedName>
</protein>
<accession>A0A7R9A8G7</accession>
<dbReference type="SUPFAM" id="SSF52540">
    <property type="entry name" value="P-loop containing nucleoside triphosphate hydrolases"/>
    <property type="match status" value="1"/>
</dbReference>
<keyword evidence="4" id="KW-1185">Reference proteome</keyword>
<keyword evidence="1" id="KW-1133">Transmembrane helix</keyword>
<feature type="transmembrane region" description="Helical" evidence="1">
    <location>
        <begin position="61"/>
        <end position="82"/>
    </location>
</feature>
<organism evidence="3">
    <name type="scientific">Darwinula stevensoni</name>
    <dbReference type="NCBI Taxonomy" id="69355"/>
    <lineage>
        <taxon>Eukaryota</taxon>
        <taxon>Metazoa</taxon>
        <taxon>Ecdysozoa</taxon>
        <taxon>Arthropoda</taxon>
        <taxon>Crustacea</taxon>
        <taxon>Oligostraca</taxon>
        <taxon>Ostracoda</taxon>
        <taxon>Podocopa</taxon>
        <taxon>Podocopida</taxon>
        <taxon>Darwinulocopina</taxon>
        <taxon>Darwinuloidea</taxon>
        <taxon>Darwinulidae</taxon>
        <taxon>Darwinula</taxon>
    </lineage>
</organism>
<gene>
    <name evidence="3" type="ORF">DSTB1V02_LOCUS9244</name>
</gene>
<sequence length="348" mass="39967">MQRRQIILTRQKRNFKFNVIDFLYNLPQSFFKTHNLSKSFIFVNDIDFIQRVIIGIIGDSIIDALILIIGLLLIMFMVLNALNNIGHVNIQLQETILRFDRMQEFPLMQHHYNIVPQEYKTNISDIFEELKVEHLSYHFVGEDPLLNDISFSVKKGEIVSIIGKNGTGKSIIRQIFEKTLKPESGHISINNLDFDEISLEYWHNLTGILPQQIRLFNGTLFNNITLGDTSATSKQLNIFLETYGFNHFFEAFPNGYMTIIGENGIQISEGQLQLIGLARSLWHNPQLLLLDEPIAKLDNEIQYFVMQLLKQLSSVMGIIILTKSISTIQNSDKIYILENGNLSDASDT</sequence>
<dbReference type="GO" id="GO:0016887">
    <property type="term" value="F:ATP hydrolysis activity"/>
    <property type="evidence" value="ECO:0007669"/>
    <property type="project" value="InterPro"/>
</dbReference>